<keyword evidence="2" id="KW-0812">Transmembrane</keyword>
<gene>
    <name evidence="3" type="ORF">NPE20_24170</name>
</gene>
<reference evidence="3 4" key="1">
    <citation type="submission" date="2022-07" db="EMBL/GenBank/DDBJ databases">
        <title>Mucilaginibacter sp. JC4.</title>
        <authorList>
            <person name="Le V."/>
            <person name="Ko S.-R."/>
            <person name="Ahn C.-Y."/>
            <person name="Oh H.-M."/>
        </authorList>
    </citation>
    <scope>NUCLEOTIDE SEQUENCE [LARGE SCALE GENOMIC DNA]</scope>
    <source>
        <strain evidence="3 4">JC4</strain>
    </source>
</reference>
<feature type="transmembrane region" description="Helical" evidence="2">
    <location>
        <begin position="200"/>
        <end position="220"/>
    </location>
</feature>
<dbReference type="Proteomes" id="UP001204376">
    <property type="component" value="Unassembled WGS sequence"/>
</dbReference>
<dbReference type="RefSeq" id="WP_256541261.1">
    <property type="nucleotide sequence ID" value="NZ_JANHOH010000011.1"/>
</dbReference>
<evidence type="ECO:0000256" key="2">
    <source>
        <dbReference type="SAM" id="Phobius"/>
    </source>
</evidence>
<sequence>MPLQQVLPFLPLIPLFLRKLLEVSGKKLFLGVIYTERFAAYKKAVVSAYLQKCSQAQENWLIKPTRGRIRQLCCKLVEDGLSKRDENMLYKYLEMEPGDRDFLAAIKETDADDFQGFVQFLNNTEINPAEPKVELLAWLIDFPARPYSKYIETGKDELDVAEDELKIKPPAKNDDETNLPPKDTKQEIAPIPPPVNKKDWRWLIGIAVLLIGGVILWRVWTDGKKCMYWSDDHYVATYCDVPRLDTPILPIDRAKLRGFRKIKKTDTLTSPYALRNFWYVRVADSLEIYSASGTHPLYPDKRLEAVTDYVVNFCRNHSKYGKP</sequence>
<proteinExistence type="predicted"/>
<evidence type="ECO:0000256" key="1">
    <source>
        <dbReference type="SAM" id="MobiDB-lite"/>
    </source>
</evidence>
<keyword evidence="4" id="KW-1185">Reference proteome</keyword>
<evidence type="ECO:0000313" key="3">
    <source>
        <dbReference type="EMBL" id="MCQ6961093.1"/>
    </source>
</evidence>
<keyword evidence="2" id="KW-0472">Membrane</keyword>
<organism evidence="3 4">
    <name type="scientific">Mucilaginibacter aquariorum</name>
    <dbReference type="NCBI Taxonomy" id="2967225"/>
    <lineage>
        <taxon>Bacteria</taxon>
        <taxon>Pseudomonadati</taxon>
        <taxon>Bacteroidota</taxon>
        <taxon>Sphingobacteriia</taxon>
        <taxon>Sphingobacteriales</taxon>
        <taxon>Sphingobacteriaceae</taxon>
        <taxon>Mucilaginibacter</taxon>
    </lineage>
</organism>
<dbReference type="EMBL" id="JANHOH010000011">
    <property type="protein sequence ID" value="MCQ6961093.1"/>
    <property type="molecule type" value="Genomic_DNA"/>
</dbReference>
<name>A0ABT1T9G5_9SPHI</name>
<protein>
    <recommendedName>
        <fullName evidence="5">DUF4129 domain-containing protein</fullName>
    </recommendedName>
</protein>
<accession>A0ABT1T9G5</accession>
<keyword evidence="2" id="KW-1133">Transmembrane helix</keyword>
<feature type="region of interest" description="Disordered" evidence="1">
    <location>
        <begin position="167"/>
        <end position="192"/>
    </location>
</feature>
<comment type="caution">
    <text evidence="3">The sequence shown here is derived from an EMBL/GenBank/DDBJ whole genome shotgun (WGS) entry which is preliminary data.</text>
</comment>
<evidence type="ECO:0008006" key="5">
    <source>
        <dbReference type="Google" id="ProtNLM"/>
    </source>
</evidence>
<evidence type="ECO:0000313" key="4">
    <source>
        <dbReference type="Proteomes" id="UP001204376"/>
    </source>
</evidence>